<dbReference type="GO" id="GO:0032259">
    <property type="term" value="P:methylation"/>
    <property type="evidence" value="ECO:0007669"/>
    <property type="project" value="UniProtKB-KW"/>
</dbReference>
<dbReference type="AlphaFoldDB" id="A0A1D6KGG9"/>
<evidence type="ECO:0000313" key="1">
    <source>
        <dbReference type="EMBL" id="ONM02186.1"/>
    </source>
</evidence>
<keyword evidence="1" id="KW-0808">Transferase</keyword>
<proteinExistence type="predicted"/>
<sequence length="16" mass="1950">MWVGGMENVHICFWLQ</sequence>
<gene>
    <name evidence="1" type="ORF">ZEAMMB73_Zm00001d031104</name>
</gene>
<name>A0A1D6KGG9_MAIZE</name>
<organism evidence="1">
    <name type="scientific">Zea mays</name>
    <name type="common">Maize</name>
    <dbReference type="NCBI Taxonomy" id="4577"/>
    <lineage>
        <taxon>Eukaryota</taxon>
        <taxon>Viridiplantae</taxon>
        <taxon>Streptophyta</taxon>
        <taxon>Embryophyta</taxon>
        <taxon>Tracheophyta</taxon>
        <taxon>Spermatophyta</taxon>
        <taxon>Magnoliopsida</taxon>
        <taxon>Liliopsida</taxon>
        <taxon>Poales</taxon>
        <taxon>Poaceae</taxon>
        <taxon>PACMAD clade</taxon>
        <taxon>Panicoideae</taxon>
        <taxon>Andropogonodae</taxon>
        <taxon>Andropogoneae</taxon>
        <taxon>Tripsacinae</taxon>
        <taxon>Zea</taxon>
    </lineage>
</organism>
<keyword evidence="1" id="KW-0489">Methyltransferase</keyword>
<dbReference type="GO" id="GO:0008168">
    <property type="term" value="F:methyltransferase activity"/>
    <property type="evidence" value="ECO:0007669"/>
    <property type="project" value="UniProtKB-KW"/>
</dbReference>
<accession>A0A1D6KGG9</accession>
<dbReference type="EMBL" id="CM007647">
    <property type="protein sequence ID" value="ONM02186.1"/>
    <property type="molecule type" value="Genomic_DNA"/>
</dbReference>
<protein>
    <submittedName>
        <fullName evidence="1">2-methoxy-6-polyprenyl-14-benzoquinol methylase mitochondrial</fullName>
    </submittedName>
</protein>
<reference evidence="1" key="1">
    <citation type="submission" date="2015-12" db="EMBL/GenBank/DDBJ databases">
        <title>Update maize B73 reference genome by single molecule sequencing technologies.</title>
        <authorList>
            <consortium name="Maize Genome Sequencing Project"/>
            <person name="Ware D."/>
        </authorList>
    </citation>
    <scope>NUCLEOTIDE SEQUENCE [LARGE SCALE GENOMIC DNA]</scope>
    <source>
        <tissue evidence="1">Seedling</tissue>
    </source>
</reference>